<keyword evidence="5 11" id="KW-1133">Transmembrane helix</keyword>
<dbReference type="Proteomes" id="UP000093100">
    <property type="component" value="Unassembled WGS sequence"/>
</dbReference>
<name>A0AAX0H9D7_CAMFE</name>
<evidence type="ECO:0000313" key="13">
    <source>
        <dbReference type="Proteomes" id="UP000093100"/>
    </source>
</evidence>
<evidence type="ECO:0000256" key="10">
    <source>
        <dbReference type="ARBA" id="ARBA00035585"/>
    </source>
</evidence>
<comment type="catalytic activity">
    <reaction evidence="10">
        <text>fluoride(in) = fluoride(out)</text>
        <dbReference type="Rhea" id="RHEA:76159"/>
        <dbReference type="ChEBI" id="CHEBI:17051"/>
    </reaction>
    <physiologicalReaction direction="left-to-right" evidence="10">
        <dbReference type="Rhea" id="RHEA:76160"/>
    </physiologicalReaction>
</comment>
<evidence type="ECO:0000256" key="2">
    <source>
        <dbReference type="ARBA" id="ARBA00022475"/>
    </source>
</evidence>
<evidence type="ECO:0000256" key="7">
    <source>
        <dbReference type="ARBA" id="ARBA00023136"/>
    </source>
</evidence>
<dbReference type="HAMAP" id="MF_00454">
    <property type="entry name" value="FluC"/>
    <property type="match status" value="1"/>
</dbReference>
<organism evidence="12 13">
    <name type="scientific">Campylobacter fetus subsp. testudinum</name>
    <dbReference type="NCBI Taxonomy" id="1507806"/>
    <lineage>
        <taxon>Bacteria</taxon>
        <taxon>Pseudomonadati</taxon>
        <taxon>Campylobacterota</taxon>
        <taxon>Epsilonproteobacteria</taxon>
        <taxon>Campylobacterales</taxon>
        <taxon>Campylobacteraceae</taxon>
        <taxon>Campylobacter</taxon>
    </lineage>
</organism>
<keyword evidence="7 11" id="KW-0472">Membrane</keyword>
<keyword evidence="11" id="KW-0813">Transport</keyword>
<evidence type="ECO:0000313" key="12">
    <source>
        <dbReference type="EMBL" id="OCR90177.1"/>
    </source>
</evidence>
<evidence type="ECO:0000256" key="3">
    <source>
        <dbReference type="ARBA" id="ARBA00022519"/>
    </source>
</evidence>
<comment type="caution">
    <text evidence="12">The sequence shown here is derived from an EMBL/GenBank/DDBJ whole genome shotgun (WGS) entry which is preliminary data.</text>
</comment>
<feature type="transmembrane region" description="Helical" evidence="11">
    <location>
        <begin position="70"/>
        <end position="89"/>
    </location>
</feature>
<dbReference type="Pfam" id="PF02537">
    <property type="entry name" value="CRCB"/>
    <property type="match status" value="1"/>
</dbReference>
<gene>
    <name evidence="11" type="primary">fluC</name>
    <name evidence="11" type="synonym">crcB</name>
    <name evidence="12" type="ORF">CFT12S02225_08135</name>
</gene>
<feature type="transmembrane region" description="Helical" evidence="11">
    <location>
        <begin position="101"/>
        <end position="123"/>
    </location>
</feature>
<keyword evidence="3" id="KW-0997">Cell inner membrane</keyword>
<keyword evidence="6 11" id="KW-0406">Ion transport</keyword>
<dbReference type="GO" id="GO:0062054">
    <property type="term" value="F:fluoride channel activity"/>
    <property type="evidence" value="ECO:0007669"/>
    <property type="project" value="UniProtKB-UniRule"/>
</dbReference>
<evidence type="ECO:0000256" key="8">
    <source>
        <dbReference type="ARBA" id="ARBA00023303"/>
    </source>
</evidence>
<dbReference type="GO" id="GO:0005886">
    <property type="term" value="C:plasma membrane"/>
    <property type="evidence" value="ECO:0007669"/>
    <property type="project" value="UniProtKB-SubCell"/>
</dbReference>
<evidence type="ECO:0000256" key="5">
    <source>
        <dbReference type="ARBA" id="ARBA00022989"/>
    </source>
</evidence>
<keyword evidence="4 11" id="KW-0812">Transmembrane</keyword>
<feature type="binding site" evidence="11">
    <location>
        <position position="80"/>
    </location>
    <ligand>
        <name>Na(+)</name>
        <dbReference type="ChEBI" id="CHEBI:29101"/>
        <note>structural</note>
    </ligand>
</feature>
<dbReference type="PANTHER" id="PTHR28259:SF1">
    <property type="entry name" value="FLUORIDE EXPORT PROTEIN 1-RELATED"/>
    <property type="match status" value="1"/>
</dbReference>
<dbReference type="NCBIfam" id="TIGR00494">
    <property type="entry name" value="crcB"/>
    <property type="match status" value="1"/>
</dbReference>
<comment type="function">
    <text evidence="11">Fluoride-specific ion channel. Important for reducing fluoride concentration in the cell, thus reducing its toxicity.</text>
</comment>
<protein>
    <recommendedName>
        <fullName evidence="11">Fluoride-specific ion channel FluC</fullName>
    </recommendedName>
</protein>
<keyword evidence="2 11" id="KW-1003">Cell membrane</keyword>
<feature type="binding site" evidence="11">
    <location>
        <position position="77"/>
    </location>
    <ligand>
        <name>Na(+)</name>
        <dbReference type="ChEBI" id="CHEBI:29101"/>
        <note>structural</note>
    </ligand>
</feature>
<dbReference type="RefSeq" id="WP_023385166.1">
    <property type="nucleotide sequence ID" value="NZ_CP009226.1"/>
</dbReference>
<keyword evidence="11" id="KW-0915">Sodium</keyword>
<dbReference type="InterPro" id="IPR003691">
    <property type="entry name" value="FluC"/>
</dbReference>
<dbReference type="KEGG" id="cfp:CR44_04790"/>
<comment type="subcellular location">
    <subcellularLocation>
        <location evidence="1 11">Cell membrane</location>
        <topology evidence="1 11">Multi-pass membrane protein</topology>
    </subcellularLocation>
</comment>
<evidence type="ECO:0000256" key="6">
    <source>
        <dbReference type="ARBA" id="ARBA00023065"/>
    </source>
</evidence>
<evidence type="ECO:0000256" key="9">
    <source>
        <dbReference type="ARBA" id="ARBA00035120"/>
    </source>
</evidence>
<keyword evidence="8 11" id="KW-0407">Ion channel</keyword>
<evidence type="ECO:0000256" key="4">
    <source>
        <dbReference type="ARBA" id="ARBA00022692"/>
    </source>
</evidence>
<dbReference type="EMBL" id="LFLK01000009">
    <property type="protein sequence ID" value="OCR90177.1"/>
    <property type="molecule type" value="Genomic_DNA"/>
</dbReference>
<dbReference type="GO" id="GO:0046872">
    <property type="term" value="F:metal ion binding"/>
    <property type="evidence" value="ECO:0007669"/>
    <property type="project" value="UniProtKB-KW"/>
</dbReference>
<feature type="transmembrane region" description="Helical" evidence="11">
    <location>
        <begin position="6"/>
        <end position="22"/>
    </location>
</feature>
<dbReference type="AlphaFoldDB" id="A0AAX0H9D7"/>
<comment type="similarity">
    <text evidence="9 11">Belongs to the fluoride channel Fluc/FEX (TC 1.A.43) family.</text>
</comment>
<accession>A0AAX0H9D7</accession>
<reference evidence="12 13" key="1">
    <citation type="journal article" date="2016" name="Genome Biol. Evol.">
        <title>Comparative Genomics of Campylobacter fetus from Reptiles and Mammals Reveals Divergent Evolution in Host-Associated Lineages.</title>
        <authorList>
            <person name="Gilbert M.J."/>
            <person name="Miller W.G."/>
            <person name="Yee E."/>
            <person name="Zomer A.L."/>
            <person name="van der Graaf-van Bloois L."/>
            <person name="Fitzgerald C."/>
            <person name="Forbes K.J."/>
            <person name="Meric G."/>
            <person name="Sheppard S.K."/>
            <person name="Wagenaar J.A."/>
            <person name="Duim B."/>
        </authorList>
    </citation>
    <scope>NUCLEOTIDE SEQUENCE [LARGE SCALE GENOMIC DNA]</scope>
    <source>
        <strain evidence="12 13">12S02225-3</strain>
    </source>
</reference>
<feature type="transmembrane region" description="Helical" evidence="11">
    <location>
        <begin position="34"/>
        <end position="58"/>
    </location>
</feature>
<sequence length="128" mass="14027">MSFTTIFYIGFGGALGAILRSLTNGFVSKIFPNLAFPLGTLSVNVIGGFFIGFLMSLASNIHMDINLKSFLVTGFLGGLTTFSTFSYENMLLLQSGNYTNAFLNIASNLFLSLLFCYFGFWIVKAMYA</sequence>
<keyword evidence="11" id="KW-0479">Metal-binding</keyword>
<dbReference type="PANTHER" id="PTHR28259">
    <property type="entry name" value="FLUORIDE EXPORT PROTEIN 1-RELATED"/>
    <property type="match status" value="1"/>
</dbReference>
<proteinExistence type="inferred from homology"/>
<evidence type="ECO:0000256" key="1">
    <source>
        <dbReference type="ARBA" id="ARBA00004651"/>
    </source>
</evidence>
<evidence type="ECO:0000256" key="11">
    <source>
        <dbReference type="HAMAP-Rule" id="MF_00454"/>
    </source>
</evidence>
<dbReference type="GO" id="GO:0140114">
    <property type="term" value="P:cellular detoxification of fluoride"/>
    <property type="evidence" value="ECO:0007669"/>
    <property type="project" value="UniProtKB-UniRule"/>
</dbReference>
<comment type="activity regulation">
    <text evidence="11">Na(+) is not transported, but it plays an essential structural role and its presence is essential for fluoride channel function.</text>
</comment>